<keyword evidence="2" id="KW-0472">Membrane</keyword>
<gene>
    <name evidence="3" type="ORF">HYS17_11900</name>
</gene>
<keyword evidence="2" id="KW-0812">Transmembrane</keyword>
<feature type="transmembrane region" description="Helical" evidence="2">
    <location>
        <begin position="24"/>
        <end position="42"/>
    </location>
</feature>
<reference evidence="3 4" key="1">
    <citation type="submission" date="2020-07" db="EMBL/GenBank/DDBJ databases">
        <title>Huge and variable diversity of episymbiotic CPR bacteria and DPANN archaea in groundwater ecosystems.</title>
        <authorList>
            <person name="He C.Y."/>
            <person name="Keren R."/>
            <person name="Whittaker M."/>
            <person name="Farag I.F."/>
            <person name="Doudna J."/>
            <person name="Cate J.H.D."/>
            <person name="Banfield J.F."/>
        </authorList>
    </citation>
    <scope>NUCLEOTIDE SEQUENCE [LARGE SCALE GENOMIC DNA]</scope>
    <source>
        <strain evidence="3">NC_groundwater_70_Ag_B-0.1um_54_66</strain>
    </source>
</reference>
<evidence type="ECO:0008006" key="5">
    <source>
        <dbReference type="Google" id="ProtNLM"/>
    </source>
</evidence>
<keyword evidence="2" id="KW-1133">Transmembrane helix</keyword>
<sequence length="603" mass="65235">MILFFDDEKPLAPLTGARKHIRRFIKVLIVLAVLLGISLWVLKSLGGNSHALKLGMQDYLTDATGYIAQVDSLQDMSFFPMSHLAFDGLSLHEMIEKQRPATGAEAVKTEDESGVQAFPHQKTAADFFDAGAEVASLRHANVTMSFWDVFFSRRRFYDLEVQGLRVVEGAWGLRALTLESLSINDEDTPVIAGTGAYGGHPFSLRVDIQKDVDAAGRKRYKMPDKAGIEARWGDLDIVGVLDSSPGKDVHLKIERLSLGKQNFSGDIVWGGGFKGDTLSAALGAGDARFVLELLTTKDNRTSGTLEVPVLDTASLPSLGAAYNDAMRLLLSGPGSAIFPHKGPPVDLTVKIADIRHQGKALGHLTARIAAGERVLDIDHISGLLAGGALGGDIRIERREEQWHLAAQGKLRGWDYAVHEGKTSAQFDVHADLEALAPSWSELLPALSGEMIVVAEPGEWVAADMLYKSGEAWKALRKGDETTAPWLLSCGFADLAVESGKAIVQRALFAGRGMTLGAEGAWDMKSGRVDVTLTPYMEDESARTAVFAVTMRGVYPDLKISRGQGGRRLSDLPVPAPDFSRIKPGDIALPPQHPCRSYLGEPQP</sequence>
<evidence type="ECO:0000313" key="3">
    <source>
        <dbReference type="EMBL" id="QQG36172.1"/>
    </source>
</evidence>
<name>A0A7T5R253_9BACT</name>
<proteinExistence type="predicted"/>
<dbReference type="AlphaFoldDB" id="A0A7T5R253"/>
<evidence type="ECO:0000256" key="2">
    <source>
        <dbReference type="SAM" id="Phobius"/>
    </source>
</evidence>
<dbReference type="Proteomes" id="UP000595362">
    <property type="component" value="Chromosome"/>
</dbReference>
<protein>
    <recommendedName>
        <fullName evidence="5">AsmA-like C-terminal domain-containing protein</fullName>
    </recommendedName>
</protein>
<evidence type="ECO:0000256" key="1">
    <source>
        <dbReference type="SAM" id="MobiDB-lite"/>
    </source>
</evidence>
<dbReference type="EMBL" id="CP066681">
    <property type="protein sequence ID" value="QQG36172.1"/>
    <property type="molecule type" value="Genomic_DNA"/>
</dbReference>
<feature type="region of interest" description="Disordered" evidence="1">
    <location>
        <begin position="580"/>
        <end position="603"/>
    </location>
</feature>
<evidence type="ECO:0000313" key="4">
    <source>
        <dbReference type="Proteomes" id="UP000595362"/>
    </source>
</evidence>
<accession>A0A7T5R253</accession>
<organism evidence="3 4">
    <name type="scientific">Micavibrio aeruginosavorus</name>
    <dbReference type="NCBI Taxonomy" id="349221"/>
    <lineage>
        <taxon>Bacteria</taxon>
        <taxon>Pseudomonadati</taxon>
        <taxon>Bdellovibrionota</taxon>
        <taxon>Bdellovibrionia</taxon>
        <taxon>Bdellovibrionales</taxon>
        <taxon>Pseudobdellovibrionaceae</taxon>
        <taxon>Micavibrio</taxon>
    </lineage>
</organism>